<proteinExistence type="predicted"/>
<organism evidence="2">
    <name type="scientific">viral metagenome</name>
    <dbReference type="NCBI Taxonomy" id="1070528"/>
    <lineage>
        <taxon>unclassified sequences</taxon>
        <taxon>metagenomes</taxon>
        <taxon>organismal metagenomes</taxon>
    </lineage>
</organism>
<sequence length="383" mass="44301">MLPKKKGRKPKSYYENLKLQEMSNNILIISISGGIESIYECKDDSVLDISKIVVHKKRGRKPKGGIIIEQNKIEIQSDNKPNIILHLNCKLNDIITGDINYDPTVYNIKEFDNMNIQYDYIENKQYGDSANNEDSLNDINLLNANNSNSSSSSNVANSNVANSSNSNVASNSNVTSSNNAVHINNTNKFFNNEEKLMNNDNFLLNNNEKNLYNKAISKKLEDLSKQLKTNNINKKSACFWCTYNFDNQTILIPKYEIKNTYFCYGNFCSPECACSYLMNENIESSQKFERYYLLNNIYGKIYDYEKNIKLAPSPYYTLEKFYGNLNIQEYRKLLKHERLLLVVDKPLSKLTPELYDENEDYILNNKSINNKQNSTKNYKINVK</sequence>
<evidence type="ECO:0000313" key="2">
    <source>
        <dbReference type="EMBL" id="QHU19808.1"/>
    </source>
</evidence>
<dbReference type="AlphaFoldDB" id="A0A6C0KTZ0"/>
<feature type="region of interest" description="Disordered" evidence="1">
    <location>
        <begin position="148"/>
        <end position="179"/>
    </location>
</feature>
<accession>A0A6C0KTZ0</accession>
<dbReference type="EMBL" id="MN740956">
    <property type="protein sequence ID" value="QHU19808.1"/>
    <property type="molecule type" value="Genomic_DNA"/>
</dbReference>
<name>A0A6C0KTZ0_9ZZZZ</name>
<evidence type="ECO:0000256" key="1">
    <source>
        <dbReference type="SAM" id="MobiDB-lite"/>
    </source>
</evidence>
<protein>
    <recommendedName>
        <fullName evidence="3">MYM-type domain-containing protein</fullName>
    </recommendedName>
</protein>
<reference evidence="2" key="1">
    <citation type="journal article" date="2020" name="Nature">
        <title>Giant virus diversity and host interactions through global metagenomics.</title>
        <authorList>
            <person name="Schulz F."/>
            <person name="Roux S."/>
            <person name="Paez-Espino D."/>
            <person name="Jungbluth S."/>
            <person name="Walsh D.A."/>
            <person name="Denef V.J."/>
            <person name="McMahon K.D."/>
            <person name="Konstantinidis K.T."/>
            <person name="Eloe-Fadrosh E.A."/>
            <person name="Kyrpides N.C."/>
            <person name="Woyke T."/>
        </authorList>
    </citation>
    <scope>NUCLEOTIDE SEQUENCE</scope>
    <source>
        <strain evidence="2">GVMAG-S-3300013014-113</strain>
    </source>
</reference>
<evidence type="ECO:0008006" key="3">
    <source>
        <dbReference type="Google" id="ProtNLM"/>
    </source>
</evidence>